<feature type="domain" description="UspA" evidence="2">
    <location>
        <begin position="135"/>
        <end position="270"/>
    </location>
</feature>
<evidence type="ECO:0000259" key="2">
    <source>
        <dbReference type="Pfam" id="PF00582"/>
    </source>
</evidence>
<dbReference type="InterPro" id="IPR014729">
    <property type="entry name" value="Rossmann-like_a/b/a_fold"/>
</dbReference>
<dbReference type="InterPro" id="IPR006015">
    <property type="entry name" value="Universal_stress_UspA"/>
</dbReference>
<dbReference type="STRING" id="994479.GCA_000194155_03573"/>
<dbReference type="EMBL" id="PJNB01000001">
    <property type="protein sequence ID" value="PKW15869.1"/>
    <property type="molecule type" value="Genomic_DNA"/>
</dbReference>
<dbReference type="AlphaFoldDB" id="A0A2N3XZ13"/>
<gene>
    <name evidence="3" type="ORF">A8926_3647</name>
</gene>
<dbReference type="Pfam" id="PF00582">
    <property type="entry name" value="Usp"/>
    <property type="match status" value="2"/>
</dbReference>
<dbReference type="RefSeq" id="WP_029535458.1">
    <property type="nucleotide sequence ID" value="NZ_CP061007.1"/>
</dbReference>
<dbReference type="Gene3D" id="3.40.50.620">
    <property type="entry name" value="HUPs"/>
    <property type="match status" value="2"/>
</dbReference>
<evidence type="ECO:0000256" key="1">
    <source>
        <dbReference type="ARBA" id="ARBA00008791"/>
    </source>
</evidence>
<comment type="caution">
    <text evidence="3">The sequence shown here is derived from an EMBL/GenBank/DDBJ whole genome shotgun (WGS) entry which is preliminary data.</text>
</comment>
<reference evidence="3" key="1">
    <citation type="submission" date="2017-12" db="EMBL/GenBank/DDBJ databases">
        <title>Sequencing the genomes of 1000 Actinobacteria strains.</title>
        <authorList>
            <person name="Klenk H.-P."/>
        </authorList>
    </citation>
    <scope>NUCLEOTIDE SEQUENCE [LARGE SCALE GENOMIC DNA]</scope>
    <source>
        <strain evidence="3">DSM 44228</strain>
    </source>
</reference>
<dbReference type="Proteomes" id="UP000233786">
    <property type="component" value="Unassembled WGS sequence"/>
</dbReference>
<feature type="domain" description="UspA" evidence="2">
    <location>
        <begin position="6"/>
        <end position="128"/>
    </location>
</feature>
<dbReference type="PRINTS" id="PR01438">
    <property type="entry name" value="UNVRSLSTRESS"/>
</dbReference>
<proteinExistence type="inferred from homology"/>
<dbReference type="OrthoDB" id="3404132at2"/>
<dbReference type="PANTHER" id="PTHR46268">
    <property type="entry name" value="STRESS RESPONSE PROTEIN NHAX"/>
    <property type="match status" value="1"/>
</dbReference>
<protein>
    <submittedName>
        <fullName evidence="3">Nucleotide-binding universal stress UspA family protein</fullName>
    </submittedName>
</protein>
<comment type="similarity">
    <text evidence="1">Belongs to the universal stress protein A family.</text>
</comment>
<dbReference type="SUPFAM" id="SSF52402">
    <property type="entry name" value="Adenine nucleotide alpha hydrolases-like"/>
    <property type="match status" value="2"/>
</dbReference>
<accession>A0A2N3XZ13</accession>
<evidence type="ECO:0000313" key="3">
    <source>
        <dbReference type="EMBL" id="PKW15869.1"/>
    </source>
</evidence>
<keyword evidence="4" id="KW-1185">Reference proteome</keyword>
<sequence length="272" mass="28715">MGANGPVVVGVDGSERSMAAATWAVREADLRGAKQVRVVMVTGDPLWDDEAWETTVPVADQLSDSHPELEVSPEVVHGDPADVLMHLSGEAQLVVVGSRGRSALTATLLGSVSAKVAAHGRCPVVVVRDHRDSGPVVVGLDNSPHSSTALRYAFDAAARYGSELVAMQVWEDVEYAPVVPRLEYELIDLQAEARLGLAEQLAGWAESFPNVPVRPVAQRGHPVAELAAASEDARLLVVGHRGRGGFTGLLLGSVATGLIRHAVCPVAVVRDR</sequence>
<dbReference type="InterPro" id="IPR006016">
    <property type="entry name" value="UspA"/>
</dbReference>
<evidence type="ECO:0000313" key="4">
    <source>
        <dbReference type="Proteomes" id="UP000233786"/>
    </source>
</evidence>
<name>A0A2N3XZ13_SACSN</name>
<dbReference type="PANTHER" id="PTHR46268:SF6">
    <property type="entry name" value="UNIVERSAL STRESS PROTEIN UP12"/>
    <property type="match status" value="1"/>
</dbReference>
<organism evidence="3 4">
    <name type="scientific">Saccharopolyspora spinosa</name>
    <dbReference type="NCBI Taxonomy" id="60894"/>
    <lineage>
        <taxon>Bacteria</taxon>
        <taxon>Bacillati</taxon>
        <taxon>Actinomycetota</taxon>
        <taxon>Actinomycetes</taxon>
        <taxon>Pseudonocardiales</taxon>
        <taxon>Pseudonocardiaceae</taxon>
        <taxon>Saccharopolyspora</taxon>
    </lineage>
</organism>